<evidence type="ECO:0000256" key="1">
    <source>
        <dbReference type="ARBA" id="ARBA00004236"/>
    </source>
</evidence>
<keyword evidence="8" id="KW-1185">Reference proteome</keyword>
<evidence type="ECO:0000256" key="4">
    <source>
        <dbReference type="ARBA" id="ARBA00022679"/>
    </source>
</evidence>
<dbReference type="InterPro" id="IPR029044">
    <property type="entry name" value="Nucleotide-diphossugar_trans"/>
</dbReference>
<evidence type="ECO:0000256" key="2">
    <source>
        <dbReference type="ARBA" id="ARBA00022475"/>
    </source>
</evidence>
<dbReference type="EMBL" id="AP024485">
    <property type="protein sequence ID" value="BCS90075.1"/>
    <property type="molecule type" value="Genomic_DNA"/>
</dbReference>
<dbReference type="GO" id="GO:0016740">
    <property type="term" value="F:transferase activity"/>
    <property type="evidence" value="ECO:0007669"/>
    <property type="project" value="UniProtKB-KW"/>
</dbReference>
<evidence type="ECO:0000313" key="7">
    <source>
        <dbReference type="EMBL" id="BCS90075.1"/>
    </source>
</evidence>
<organism evidence="7 8">
    <name type="scientific">Pseudodesulfovibrio sediminis</name>
    <dbReference type="NCBI Taxonomy" id="2810563"/>
    <lineage>
        <taxon>Bacteria</taxon>
        <taxon>Pseudomonadati</taxon>
        <taxon>Thermodesulfobacteriota</taxon>
        <taxon>Desulfovibrionia</taxon>
        <taxon>Desulfovibrionales</taxon>
        <taxon>Desulfovibrionaceae</taxon>
    </lineage>
</organism>
<reference evidence="7" key="1">
    <citation type="journal article" date="2022" name="Arch. Microbiol.">
        <title>Pseudodesulfovibrio sediminis sp. nov., a mesophilic and neutrophilic sulfate-reducing bacterium isolated from sediment of a brackish lake.</title>
        <authorList>
            <person name="Takahashi A."/>
            <person name="Kojima H."/>
            <person name="Watanabe M."/>
            <person name="Fukui M."/>
        </authorList>
    </citation>
    <scope>NUCLEOTIDE SEQUENCE</scope>
    <source>
        <strain evidence="7">SF6</strain>
    </source>
</reference>
<keyword evidence="4 7" id="KW-0808">Transferase</keyword>
<dbReference type="CDD" id="cd02522">
    <property type="entry name" value="GT_2_like_a"/>
    <property type="match status" value="1"/>
</dbReference>
<evidence type="ECO:0000256" key="5">
    <source>
        <dbReference type="ARBA" id="ARBA00023136"/>
    </source>
</evidence>
<dbReference type="Gene3D" id="3.90.550.10">
    <property type="entry name" value="Spore Coat Polysaccharide Biosynthesis Protein SpsA, Chain A"/>
    <property type="match status" value="1"/>
</dbReference>
<gene>
    <name evidence="7" type="ORF">PSDVSF_33170</name>
</gene>
<dbReference type="RefSeq" id="WP_229592016.1">
    <property type="nucleotide sequence ID" value="NZ_AP024485.1"/>
</dbReference>
<comment type="subcellular location">
    <subcellularLocation>
        <location evidence="1">Cell membrane</location>
    </subcellularLocation>
</comment>
<evidence type="ECO:0000259" key="6">
    <source>
        <dbReference type="Pfam" id="PF00535"/>
    </source>
</evidence>
<protein>
    <submittedName>
        <fullName evidence="7">Glycosyl transferase family 2</fullName>
    </submittedName>
</protein>
<accession>A0ABM7PAD7</accession>
<name>A0ABM7PAD7_9BACT</name>
<dbReference type="InterPro" id="IPR001173">
    <property type="entry name" value="Glyco_trans_2-like"/>
</dbReference>
<sequence>MARNTTSENHISVIIPVYNEMAGINATIAHVLETAGDQAVEIIVADGGPENATLAVLEDPAVVKVASRPGRGTQMNAGAALASGRILLFLHADTRLPDGWSTDVGQVLQQDVRAGAFSLSIDSSRVALGVVALFANLRTRWERVPYGDQAHFFEARFFHELGGYADIPIMEDVELFKRIRKQGDNILLLSKKVQTSPRRWETEGVFRRTVANWWLRIRYGFGASPAHLVAGYRPHGENRK</sequence>
<keyword evidence="3" id="KW-0328">Glycosyltransferase</keyword>
<dbReference type="Pfam" id="PF00535">
    <property type="entry name" value="Glycos_transf_2"/>
    <property type="match status" value="1"/>
</dbReference>
<evidence type="ECO:0000256" key="3">
    <source>
        <dbReference type="ARBA" id="ARBA00022676"/>
    </source>
</evidence>
<dbReference type="PANTHER" id="PTHR43646">
    <property type="entry name" value="GLYCOSYLTRANSFERASE"/>
    <property type="match status" value="1"/>
</dbReference>
<proteinExistence type="predicted"/>
<feature type="domain" description="Glycosyltransferase 2-like" evidence="6">
    <location>
        <begin position="12"/>
        <end position="111"/>
    </location>
</feature>
<dbReference type="SUPFAM" id="SSF53448">
    <property type="entry name" value="Nucleotide-diphospho-sugar transferases"/>
    <property type="match status" value="1"/>
</dbReference>
<keyword evidence="2" id="KW-1003">Cell membrane</keyword>
<evidence type="ECO:0000313" key="8">
    <source>
        <dbReference type="Proteomes" id="UP001053296"/>
    </source>
</evidence>
<dbReference type="NCBIfam" id="TIGR04283">
    <property type="entry name" value="glyco_like_mftF"/>
    <property type="match status" value="1"/>
</dbReference>
<keyword evidence="5" id="KW-0472">Membrane</keyword>
<dbReference type="PANTHER" id="PTHR43646:SF2">
    <property type="entry name" value="GLYCOSYLTRANSFERASE 2-LIKE DOMAIN-CONTAINING PROTEIN"/>
    <property type="match status" value="1"/>
</dbReference>
<dbReference type="Proteomes" id="UP001053296">
    <property type="component" value="Chromosome"/>
</dbReference>
<dbReference type="InterPro" id="IPR026461">
    <property type="entry name" value="Trfase_2_rSAM/seldom_assoc"/>
</dbReference>